<evidence type="ECO:0000256" key="1">
    <source>
        <dbReference type="SAM" id="MobiDB-lite"/>
    </source>
</evidence>
<feature type="region of interest" description="Disordered" evidence="1">
    <location>
        <begin position="40"/>
        <end position="133"/>
    </location>
</feature>
<dbReference type="EMBL" id="BT061950">
    <property type="protein sequence ID" value="ACN26647.1"/>
    <property type="molecule type" value="mRNA"/>
</dbReference>
<protein>
    <submittedName>
        <fullName evidence="2">Uncharacterized protein</fullName>
    </submittedName>
</protein>
<evidence type="ECO:0000313" key="2">
    <source>
        <dbReference type="EMBL" id="ACN26647.1"/>
    </source>
</evidence>
<feature type="compositionally biased region" description="Basic residues" evidence="1">
    <location>
        <begin position="116"/>
        <end position="128"/>
    </location>
</feature>
<reference evidence="2" key="1">
    <citation type="journal article" date="2009" name="PLoS Genet.">
        <title>Sequencing, mapping, and analysis of 27,455 maize full-length cDNAs.</title>
        <authorList>
            <person name="Soderlund C."/>
            <person name="Descour A."/>
            <person name="Kudrna D."/>
            <person name="Bomhoff M."/>
            <person name="Boyd L."/>
            <person name="Currie J."/>
            <person name="Angelova A."/>
            <person name="Collura K."/>
            <person name="Wissotski M."/>
            <person name="Ashley E."/>
            <person name="Morrow D."/>
            <person name="Fernandes J."/>
            <person name="Walbot V."/>
            <person name="Yu Y."/>
        </authorList>
    </citation>
    <scope>NUCLEOTIDE SEQUENCE</scope>
    <source>
        <strain evidence="2">B73</strain>
    </source>
</reference>
<proteinExistence type="evidence at transcript level"/>
<sequence>MELLDGQVRPPHAPEQAFRQRLGHRRRLLMLLRWRWRQSRDRGGRARQGRRRESAHEELGGEVDADVGPWRDQRREAAAEVQQPAVRVHGGERRRQGRRGEGQPTVRAQQRAVERARRRRRRRRRGCGRRAGALAAAGGRGLARAAADGDVAERSPARPVAAAGPAEVARLGQVVVVVVAELGVGGLAARARQALRLPPASRAGTAAAAAGGHGSRQRPPVRHLAHLRGSGRANHPSSPLLSRLLLAKVARTYQLLVDTVASATVQGVGWRQGWTDRRGNL</sequence>
<feature type="region of interest" description="Disordered" evidence="1">
    <location>
        <begin position="1"/>
        <end position="20"/>
    </location>
</feature>
<organism evidence="2">
    <name type="scientific">Zea mays</name>
    <name type="common">Maize</name>
    <dbReference type="NCBI Taxonomy" id="4577"/>
    <lineage>
        <taxon>Eukaryota</taxon>
        <taxon>Viridiplantae</taxon>
        <taxon>Streptophyta</taxon>
        <taxon>Embryophyta</taxon>
        <taxon>Tracheophyta</taxon>
        <taxon>Spermatophyta</taxon>
        <taxon>Magnoliopsida</taxon>
        <taxon>Liliopsida</taxon>
        <taxon>Poales</taxon>
        <taxon>Poaceae</taxon>
        <taxon>PACMAD clade</taxon>
        <taxon>Panicoideae</taxon>
        <taxon>Andropogonodae</taxon>
        <taxon>Andropogoneae</taxon>
        <taxon>Tripsacinae</taxon>
        <taxon>Zea</taxon>
    </lineage>
</organism>
<feature type="compositionally biased region" description="Basic and acidic residues" evidence="1">
    <location>
        <begin position="89"/>
        <end position="101"/>
    </location>
</feature>
<name>C0HHZ4_MAIZE</name>
<feature type="compositionally biased region" description="Basic and acidic residues" evidence="1">
    <location>
        <begin position="69"/>
        <end position="78"/>
    </location>
</feature>
<dbReference type="AlphaFoldDB" id="C0HHZ4"/>
<accession>C0HHZ4</accession>
<reference evidence="2" key="2">
    <citation type="submission" date="2012-06" db="EMBL/GenBank/DDBJ databases">
        <authorList>
            <person name="Yu Y."/>
            <person name="Currie J."/>
            <person name="Lomeli R."/>
            <person name="Angelova A."/>
            <person name="Collura K."/>
            <person name="Wissotski M."/>
            <person name="Campos D."/>
            <person name="Kudrna D."/>
            <person name="Golser W."/>
            <person name="Ashely E."/>
            <person name="Descour A."/>
            <person name="Fernandes J."/>
            <person name="Soderlund C."/>
            <person name="Walbot V."/>
        </authorList>
    </citation>
    <scope>NUCLEOTIDE SEQUENCE</scope>
    <source>
        <strain evidence="2">B73</strain>
    </source>
</reference>